<evidence type="ECO:0000256" key="1">
    <source>
        <dbReference type="ARBA" id="ARBA00022517"/>
    </source>
</evidence>
<dbReference type="PANTHER" id="PTHR33515:SF1">
    <property type="entry name" value="RIBOSOME-BINDING FACTOR A, CHLOROPLASTIC-RELATED"/>
    <property type="match status" value="1"/>
</dbReference>
<dbReference type="Pfam" id="PF02033">
    <property type="entry name" value="RBFA"/>
    <property type="match status" value="1"/>
</dbReference>
<organism evidence="3 4">
    <name type="scientific">Mycoplasmopsis bovigenitalium</name>
    <dbReference type="NCBI Taxonomy" id="2112"/>
    <lineage>
        <taxon>Bacteria</taxon>
        <taxon>Bacillati</taxon>
        <taxon>Mycoplasmatota</taxon>
        <taxon>Mycoplasmoidales</taxon>
        <taxon>Metamycoplasmataceae</taxon>
        <taxon>Mycoplasmopsis</taxon>
    </lineage>
</organism>
<comment type="subunit">
    <text evidence="2">Monomer. Binds 30S ribosomal subunits, but not 50S ribosomal subunits or 70S ribosomes.</text>
</comment>
<dbReference type="KEGG" id="mbov:MBVG596_0677"/>
<accession>A0A1L7MYN4</accession>
<dbReference type="NCBIfam" id="TIGR00082">
    <property type="entry name" value="rbfA"/>
    <property type="match status" value="1"/>
</dbReference>
<dbReference type="SUPFAM" id="SSF89919">
    <property type="entry name" value="Ribosome-binding factor A, RbfA"/>
    <property type="match status" value="1"/>
</dbReference>
<evidence type="ECO:0000256" key="2">
    <source>
        <dbReference type="HAMAP-Rule" id="MF_00003"/>
    </source>
</evidence>
<comment type="similarity">
    <text evidence="2">Belongs to the RbfA family.</text>
</comment>
<dbReference type="EMBL" id="LR214970">
    <property type="protein sequence ID" value="VEU60442.1"/>
    <property type="molecule type" value="Genomic_DNA"/>
</dbReference>
<dbReference type="GO" id="GO:0030490">
    <property type="term" value="P:maturation of SSU-rRNA"/>
    <property type="evidence" value="ECO:0007669"/>
    <property type="project" value="UniProtKB-UniRule"/>
</dbReference>
<evidence type="ECO:0000313" key="3">
    <source>
        <dbReference type="EMBL" id="VEU60442.1"/>
    </source>
</evidence>
<keyword evidence="2" id="KW-0963">Cytoplasm</keyword>
<sequence length="114" mass="12753">MSKSINALRKESQLKTMIAQIVTTELTNSNIINPTVVDCELSADSSHAKVFVTFSEKSSDGIEAIRNAAGFIRKTLAHSLDWRKVPELHFELDTVIDGAMKIEKILEQIKHEND</sequence>
<comment type="subcellular location">
    <subcellularLocation>
        <location evidence="2">Cytoplasm</location>
    </subcellularLocation>
</comment>
<dbReference type="HAMAP" id="MF_00003">
    <property type="entry name" value="RbfA"/>
    <property type="match status" value="1"/>
</dbReference>
<dbReference type="PANTHER" id="PTHR33515">
    <property type="entry name" value="RIBOSOME-BINDING FACTOR A, CHLOROPLASTIC-RELATED"/>
    <property type="match status" value="1"/>
</dbReference>
<dbReference type="InterPro" id="IPR000238">
    <property type="entry name" value="RbfA"/>
</dbReference>
<dbReference type="Proteomes" id="UP000290942">
    <property type="component" value="Chromosome"/>
</dbReference>
<dbReference type="RefSeq" id="WP_004420690.1">
    <property type="nucleotide sequence ID" value="NZ_AP017902.1"/>
</dbReference>
<dbReference type="InterPro" id="IPR023799">
    <property type="entry name" value="RbfA_dom_sf"/>
</dbReference>
<dbReference type="GO" id="GO:0043024">
    <property type="term" value="F:ribosomal small subunit binding"/>
    <property type="evidence" value="ECO:0007669"/>
    <property type="project" value="TreeGrafter"/>
</dbReference>
<dbReference type="GO" id="GO:0005829">
    <property type="term" value="C:cytosol"/>
    <property type="evidence" value="ECO:0007669"/>
    <property type="project" value="TreeGrafter"/>
</dbReference>
<dbReference type="AlphaFoldDB" id="A0A1L7MYN4"/>
<evidence type="ECO:0000313" key="4">
    <source>
        <dbReference type="Proteomes" id="UP000290942"/>
    </source>
</evidence>
<protein>
    <recommendedName>
        <fullName evidence="2">Ribosome-binding factor A</fullName>
    </recommendedName>
</protein>
<dbReference type="InterPro" id="IPR015946">
    <property type="entry name" value="KH_dom-like_a/b"/>
</dbReference>
<dbReference type="PROSITE" id="PS01319">
    <property type="entry name" value="RBFA"/>
    <property type="match status" value="1"/>
</dbReference>
<name>A0A1L7MYN4_9BACT</name>
<dbReference type="Gene3D" id="3.30.300.20">
    <property type="match status" value="1"/>
</dbReference>
<dbReference type="InterPro" id="IPR020053">
    <property type="entry name" value="Ribosome-bd_factorA_CS"/>
</dbReference>
<proteinExistence type="inferred from homology"/>
<reference evidence="3 4" key="1">
    <citation type="submission" date="2019-01" db="EMBL/GenBank/DDBJ databases">
        <authorList>
            <consortium name="Pathogen Informatics"/>
        </authorList>
    </citation>
    <scope>NUCLEOTIDE SEQUENCE [LARGE SCALE GENOMIC DNA]</scope>
    <source>
        <strain evidence="3 4">NCTC10122</strain>
    </source>
</reference>
<gene>
    <name evidence="3" type="primary">MCYN0307</name>
    <name evidence="2" type="synonym">rbfA</name>
    <name evidence="3" type="ORF">NCTC10122_00029</name>
</gene>
<comment type="function">
    <text evidence="2">One of several proteins that assist in the late maturation steps of the functional core of the 30S ribosomal subunit. Associates with free 30S ribosomal subunits (but not with 30S subunits that are part of 70S ribosomes or polysomes). Required for efficient processing of 16S rRNA. May interact with the 5'-terminal helix region of 16S rRNA.</text>
</comment>
<keyword evidence="1 2" id="KW-0690">Ribosome biogenesis</keyword>